<evidence type="ECO:0000256" key="1">
    <source>
        <dbReference type="ARBA" id="ARBA00012528"/>
    </source>
</evidence>
<keyword evidence="3" id="KW-0812">Transmembrane</keyword>
<dbReference type="GO" id="GO:1902201">
    <property type="term" value="P:negative regulation of bacterial-type flagellum-dependent cell motility"/>
    <property type="evidence" value="ECO:0007669"/>
    <property type="project" value="TreeGrafter"/>
</dbReference>
<keyword evidence="3" id="KW-1133">Transmembrane helix</keyword>
<dbReference type="GO" id="GO:0005886">
    <property type="term" value="C:plasma membrane"/>
    <property type="evidence" value="ECO:0007669"/>
    <property type="project" value="TreeGrafter"/>
</dbReference>
<dbReference type="AlphaFoldDB" id="A0A3N6N591"/>
<dbReference type="PANTHER" id="PTHR45138">
    <property type="entry name" value="REGULATORY COMPONENTS OF SENSORY TRANSDUCTION SYSTEM"/>
    <property type="match status" value="1"/>
</dbReference>
<dbReference type="Gene3D" id="3.30.70.270">
    <property type="match status" value="1"/>
</dbReference>
<dbReference type="GO" id="GO:0052621">
    <property type="term" value="F:diguanylate cyclase activity"/>
    <property type="evidence" value="ECO:0007669"/>
    <property type="project" value="UniProtKB-EC"/>
</dbReference>
<reference evidence="5 6" key="1">
    <citation type="submission" date="2018-11" db="EMBL/GenBank/DDBJ databases">
        <title>Paraburkholderia sp. DHOA04, isolated from soil.</title>
        <authorList>
            <person name="Gao Z.-H."/>
            <person name="Qiu L.-H."/>
            <person name="Fu J.-C."/>
        </authorList>
    </citation>
    <scope>NUCLEOTIDE SEQUENCE [LARGE SCALE GENOMIC DNA]</scope>
    <source>
        <strain evidence="5 6">DHOA04</strain>
    </source>
</reference>
<evidence type="ECO:0000313" key="5">
    <source>
        <dbReference type="EMBL" id="RQH09835.1"/>
    </source>
</evidence>
<dbReference type="OrthoDB" id="9813903at2"/>
<dbReference type="GO" id="GO:0043709">
    <property type="term" value="P:cell adhesion involved in single-species biofilm formation"/>
    <property type="evidence" value="ECO:0007669"/>
    <property type="project" value="TreeGrafter"/>
</dbReference>
<evidence type="ECO:0000313" key="6">
    <source>
        <dbReference type="Proteomes" id="UP000272778"/>
    </source>
</evidence>
<gene>
    <name evidence="5" type="ORF">D1Y85_01420</name>
</gene>
<protein>
    <recommendedName>
        <fullName evidence="1">diguanylate cyclase</fullName>
        <ecNumber evidence="1">2.7.7.65</ecNumber>
    </recommendedName>
</protein>
<dbReference type="Pfam" id="PF00990">
    <property type="entry name" value="GGDEF"/>
    <property type="match status" value="1"/>
</dbReference>
<dbReference type="EC" id="2.7.7.65" evidence="1"/>
<dbReference type="SMART" id="SM00267">
    <property type="entry name" value="GGDEF"/>
    <property type="match status" value="1"/>
</dbReference>
<proteinExistence type="predicted"/>
<keyword evidence="3" id="KW-0472">Membrane</keyword>
<dbReference type="RefSeq" id="WP_124149235.1">
    <property type="nucleotide sequence ID" value="NZ_RQIS01000001.1"/>
</dbReference>
<keyword evidence="6" id="KW-1185">Reference proteome</keyword>
<feature type="transmembrane region" description="Helical" evidence="3">
    <location>
        <begin position="32"/>
        <end position="52"/>
    </location>
</feature>
<evidence type="ECO:0000256" key="2">
    <source>
        <dbReference type="ARBA" id="ARBA00034247"/>
    </source>
</evidence>
<feature type="transmembrane region" description="Helical" evidence="3">
    <location>
        <begin position="59"/>
        <end position="76"/>
    </location>
</feature>
<name>A0A3N6N591_9BURK</name>
<evidence type="ECO:0000259" key="4">
    <source>
        <dbReference type="PROSITE" id="PS50887"/>
    </source>
</evidence>
<feature type="transmembrane region" description="Helical" evidence="3">
    <location>
        <begin position="170"/>
        <end position="190"/>
    </location>
</feature>
<comment type="catalytic activity">
    <reaction evidence="2">
        <text>2 GTP = 3',3'-c-di-GMP + 2 diphosphate</text>
        <dbReference type="Rhea" id="RHEA:24898"/>
        <dbReference type="ChEBI" id="CHEBI:33019"/>
        <dbReference type="ChEBI" id="CHEBI:37565"/>
        <dbReference type="ChEBI" id="CHEBI:58805"/>
        <dbReference type="EC" id="2.7.7.65"/>
    </reaction>
</comment>
<sequence>MTSKNIASNNAADTDMEKRIGWAMFRHMLGNAAIPLLGSGAGSLLVAGAFFWRDRQTIAIPWLVVVYATIVIRIYLTRWFRGFVAVHGFSERAGNWYALSVGLSGIAWGFGALLLNNAPDVICAELTITAIQAMVMGGAITLGAVMPAFFAFSIPAILPMVGVLASSGEATQMVLAGYSLIFFVLVSLVARNFNRSLRRALRLKFENEALVDLLTERARELALRANTDGLTGLGNRLWFDQILESEWARLKRSGAPLSVILLDVDHFKLFNDTYGHVAGDACLKQIAQVMKEVCRSTSEFVARYGGEEFIVLLPEVHAEAMCGVAERIRTRIADLEIPHETSQTAHHITASLGAVTVQCGGSTTSADAVALADEQLYRAKALGRNRVEHLAWGARDTPA</sequence>
<feature type="transmembrane region" description="Helical" evidence="3">
    <location>
        <begin position="96"/>
        <end position="115"/>
    </location>
</feature>
<dbReference type="InterPro" id="IPR050469">
    <property type="entry name" value="Diguanylate_Cyclase"/>
</dbReference>
<feature type="domain" description="GGDEF" evidence="4">
    <location>
        <begin position="255"/>
        <end position="392"/>
    </location>
</feature>
<dbReference type="CDD" id="cd01949">
    <property type="entry name" value="GGDEF"/>
    <property type="match status" value="1"/>
</dbReference>
<evidence type="ECO:0000256" key="3">
    <source>
        <dbReference type="SAM" id="Phobius"/>
    </source>
</evidence>
<comment type="caution">
    <text evidence="5">The sequence shown here is derived from an EMBL/GenBank/DDBJ whole genome shotgun (WGS) entry which is preliminary data.</text>
</comment>
<dbReference type="InterPro" id="IPR043128">
    <property type="entry name" value="Rev_trsase/Diguanyl_cyclase"/>
</dbReference>
<dbReference type="NCBIfam" id="TIGR00254">
    <property type="entry name" value="GGDEF"/>
    <property type="match status" value="1"/>
</dbReference>
<accession>A0A3N6N591</accession>
<dbReference type="EMBL" id="RQIS01000001">
    <property type="protein sequence ID" value="RQH09835.1"/>
    <property type="molecule type" value="Genomic_DNA"/>
</dbReference>
<dbReference type="FunFam" id="3.30.70.270:FF:000001">
    <property type="entry name" value="Diguanylate cyclase domain protein"/>
    <property type="match status" value="1"/>
</dbReference>
<dbReference type="Proteomes" id="UP000272778">
    <property type="component" value="Unassembled WGS sequence"/>
</dbReference>
<feature type="transmembrane region" description="Helical" evidence="3">
    <location>
        <begin position="135"/>
        <end position="158"/>
    </location>
</feature>
<organism evidence="5 6">
    <name type="scientific">Paraburkholderia dinghuensis</name>
    <dbReference type="NCBI Taxonomy" id="2305225"/>
    <lineage>
        <taxon>Bacteria</taxon>
        <taxon>Pseudomonadati</taxon>
        <taxon>Pseudomonadota</taxon>
        <taxon>Betaproteobacteria</taxon>
        <taxon>Burkholderiales</taxon>
        <taxon>Burkholderiaceae</taxon>
        <taxon>Paraburkholderia</taxon>
    </lineage>
</organism>
<dbReference type="PROSITE" id="PS50887">
    <property type="entry name" value="GGDEF"/>
    <property type="match status" value="1"/>
</dbReference>
<dbReference type="InterPro" id="IPR029787">
    <property type="entry name" value="Nucleotide_cyclase"/>
</dbReference>
<dbReference type="PANTHER" id="PTHR45138:SF9">
    <property type="entry name" value="DIGUANYLATE CYCLASE DGCM-RELATED"/>
    <property type="match status" value="1"/>
</dbReference>
<dbReference type="InterPro" id="IPR000160">
    <property type="entry name" value="GGDEF_dom"/>
</dbReference>
<dbReference type="SUPFAM" id="SSF55073">
    <property type="entry name" value="Nucleotide cyclase"/>
    <property type="match status" value="1"/>
</dbReference>